<protein>
    <submittedName>
        <fullName evidence="1">Uncharacterized protein</fullName>
    </submittedName>
</protein>
<comment type="caution">
    <text evidence="1">The sequence shown here is derived from an EMBL/GenBank/DDBJ whole genome shotgun (WGS) entry which is preliminary data.</text>
</comment>
<dbReference type="OrthoDB" id="5057864at2"/>
<proteinExistence type="predicted"/>
<dbReference type="SUPFAM" id="SSF82171">
    <property type="entry name" value="DPP6 N-terminal domain-like"/>
    <property type="match status" value="1"/>
</dbReference>
<reference evidence="1 2" key="1">
    <citation type="submission" date="2016-05" db="EMBL/GenBank/DDBJ databases">
        <authorList>
            <person name="Lavstsen T."/>
            <person name="Jespersen J.S."/>
        </authorList>
    </citation>
    <scope>NUCLEOTIDE SEQUENCE [LARGE SCALE GENOMIC DNA]</scope>
    <source>
        <strain evidence="1 2">YLB-01</strain>
    </source>
</reference>
<keyword evidence="2" id="KW-1185">Reference proteome</keyword>
<gene>
    <name evidence="1" type="ORF">A7J15_07360</name>
</gene>
<evidence type="ECO:0000313" key="2">
    <source>
        <dbReference type="Proteomes" id="UP000093355"/>
    </source>
</evidence>
<organism evidence="1 2">
    <name type="scientific">Microbacterium sediminis</name>
    <dbReference type="NCBI Taxonomy" id="904291"/>
    <lineage>
        <taxon>Bacteria</taxon>
        <taxon>Bacillati</taxon>
        <taxon>Actinomycetota</taxon>
        <taxon>Actinomycetes</taxon>
        <taxon>Micrococcales</taxon>
        <taxon>Microbacteriaceae</taxon>
        <taxon>Microbacterium</taxon>
    </lineage>
</organism>
<evidence type="ECO:0000313" key="1">
    <source>
        <dbReference type="EMBL" id="OCG73496.1"/>
    </source>
</evidence>
<dbReference type="RefSeq" id="WP_067026504.1">
    <property type="nucleotide sequence ID" value="NZ_CP038256.1"/>
</dbReference>
<dbReference type="STRING" id="904291.A7J15_07360"/>
<dbReference type="EMBL" id="LXMD01000024">
    <property type="protein sequence ID" value="OCG73496.1"/>
    <property type="molecule type" value="Genomic_DNA"/>
</dbReference>
<accession>A0A1B9NA83</accession>
<name>A0A1B9NA83_9MICO</name>
<sequence>MSTDSRRATRLRSGRRRFAVAFVAVVGALAVLVGGGSAVSLLQGPRLSDAQVDPAAAIDVAGSRVILTANQALAEIDPSQVTVEPAAAHTVEAAGRGIGIRFTAPLDAETEYRVRVADVRGIGGGPATTLETSFVTPVAQVLMLERSEQGDDTIYRESLDGERVAVLSHPEIDDFRATSDAIVVSVREDGHARLIVTDRDGSDPRDVTLPGDGIVTSLQVSERGGTIGYTYSDIPDANGDAGMQSVLHLSSLRDPSAEPTPIEVGGEAPSVDRWRFVPDSSALLMIDFDGELILVEPDGAEPAFLGNALTIDAVTRGTYTAIVERIDAGVVSLDLATGEEQPIVEPDPSPGQLAFVAPLPDGDTVRRYTLLGDDGLPTGAAIAHVTADGEARTLTEVSAPDVLQQVCVSPSGQYAAAVVAPNLVGNPYDSGAQPVPQTLETRIVEVATGDEVATFDGFDISWCAVGPW</sequence>
<dbReference type="AlphaFoldDB" id="A0A1B9NA83"/>
<dbReference type="Proteomes" id="UP000093355">
    <property type="component" value="Unassembled WGS sequence"/>
</dbReference>